<feature type="region of interest" description="Disordered" evidence="6">
    <location>
        <begin position="495"/>
        <end position="516"/>
    </location>
</feature>
<dbReference type="InterPro" id="IPR001227">
    <property type="entry name" value="Ac_transferase_dom_sf"/>
</dbReference>
<dbReference type="InterPro" id="IPR018201">
    <property type="entry name" value="Ketoacyl_synth_AS"/>
</dbReference>
<dbReference type="CDD" id="cd05195">
    <property type="entry name" value="enoyl_red"/>
    <property type="match status" value="1"/>
</dbReference>
<dbReference type="CDD" id="cd00833">
    <property type="entry name" value="PKS"/>
    <property type="match status" value="1"/>
</dbReference>
<dbReference type="Pfam" id="PF08240">
    <property type="entry name" value="ADH_N"/>
    <property type="match status" value="1"/>
</dbReference>
<dbReference type="InterPro" id="IPR011032">
    <property type="entry name" value="GroES-like_sf"/>
</dbReference>
<dbReference type="InterPro" id="IPR050091">
    <property type="entry name" value="PKS_NRPS_Biosynth_Enz"/>
</dbReference>
<dbReference type="InterPro" id="IPR014030">
    <property type="entry name" value="Ketoacyl_synth_N"/>
</dbReference>
<dbReference type="InterPro" id="IPR049900">
    <property type="entry name" value="PKS_mFAS_DH"/>
</dbReference>
<dbReference type="Gene3D" id="3.30.70.250">
    <property type="entry name" value="Malonyl-CoA ACP transacylase, ACP-binding"/>
    <property type="match status" value="1"/>
</dbReference>
<dbReference type="Pfam" id="PF22621">
    <property type="entry name" value="CurL-like_PKS_C"/>
    <property type="match status" value="1"/>
</dbReference>
<feature type="compositionally biased region" description="Basic and acidic residues" evidence="6">
    <location>
        <begin position="503"/>
        <end position="512"/>
    </location>
</feature>
<dbReference type="Pfam" id="PF00550">
    <property type="entry name" value="PP-binding"/>
    <property type="match status" value="2"/>
</dbReference>
<dbReference type="SUPFAM" id="SSF52151">
    <property type="entry name" value="FabD/lysophospholipase-like"/>
    <property type="match status" value="2"/>
</dbReference>
<dbReference type="Gene3D" id="3.30.70.3290">
    <property type="match status" value="1"/>
</dbReference>
<reference evidence="10" key="1">
    <citation type="submission" date="2021-12" db="EMBL/GenBank/DDBJ databases">
        <title>Discovery of the Pendulisporaceae a myxobacterial family with distinct sporulation behavior and unique specialized metabolism.</title>
        <authorList>
            <person name="Garcia R."/>
            <person name="Popoff A."/>
            <person name="Bader C.D."/>
            <person name="Loehr J."/>
            <person name="Walesch S."/>
            <person name="Walt C."/>
            <person name="Boldt J."/>
            <person name="Bunk B."/>
            <person name="Haeckl F.J.F.P.J."/>
            <person name="Gunesch A.P."/>
            <person name="Birkelbach J."/>
            <person name="Nuebel U."/>
            <person name="Pietschmann T."/>
            <person name="Bach T."/>
            <person name="Mueller R."/>
        </authorList>
    </citation>
    <scope>NUCLEOTIDE SEQUENCE</scope>
    <source>
        <strain evidence="10">MSr11367</strain>
    </source>
</reference>
<dbReference type="InterPro" id="IPR055123">
    <property type="entry name" value="SpnB-like_Rossmann"/>
</dbReference>
<evidence type="ECO:0000259" key="7">
    <source>
        <dbReference type="PROSITE" id="PS50075"/>
    </source>
</evidence>
<dbReference type="InterPro" id="IPR002364">
    <property type="entry name" value="Quin_OxRdtase/zeta-crystal_CS"/>
</dbReference>
<evidence type="ECO:0000256" key="1">
    <source>
        <dbReference type="ARBA" id="ARBA00022450"/>
    </source>
</evidence>
<dbReference type="Gene3D" id="3.40.47.10">
    <property type="match status" value="1"/>
</dbReference>
<dbReference type="InterPro" id="IPR057326">
    <property type="entry name" value="KR_dom"/>
</dbReference>
<dbReference type="InterPro" id="IPR049552">
    <property type="entry name" value="PKS_DH_N"/>
</dbReference>
<dbReference type="PROSITE" id="PS00606">
    <property type="entry name" value="KS3_1"/>
    <property type="match status" value="1"/>
</dbReference>
<dbReference type="InterPro" id="IPR014043">
    <property type="entry name" value="Acyl_transferase_dom"/>
</dbReference>
<dbReference type="InterPro" id="IPR016039">
    <property type="entry name" value="Thiolase-like"/>
</dbReference>
<accession>A0ABZ2LFT6</accession>
<keyword evidence="1" id="KW-0596">Phosphopantetheine</keyword>
<feature type="region of interest" description="N-terminal hotdog fold" evidence="5">
    <location>
        <begin position="1339"/>
        <end position="1468"/>
    </location>
</feature>
<feature type="active site" description="Proton donor; for dehydratase activity" evidence="5">
    <location>
        <position position="1541"/>
    </location>
</feature>
<dbReference type="PROSITE" id="PS50075">
    <property type="entry name" value="CARRIER"/>
    <property type="match status" value="2"/>
</dbReference>
<dbReference type="InterPro" id="IPR016036">
    <property type="entry name" value="Malonyl_transacylase_ACP-bd"/>
</dbReference>
<dbReference type="Pfam" id="PF00109">
    <property type="entry name" value="ketoacyl-synt"/>
    <property type="match status" value="1"/>
</dbReference>
<evidence type="ECO:0000313" key="11">
    <source>
        <dbReference type="Proteomes" id="UP001374803"/>
    </source>
</evidence>
<protein>
    <submittedName>
        <fullName evidence="10">SDR family NAD(P)-dependent oxidoreductase</fullName>
    </submittedName>
</protein>
<dbReference type="Gene3D" id="3.40.50.720">
    <property type="entry name" value="NAD(P)-binding Rossmann-like Domain"/>
    <property type="match status" value="1"/>
</dbReference>
<dbReference type="Pfam" id="PF21089">
    <property type="entry name" value="PKS_DH_N"/>
    <property type="match status" value="1"/>
</dbReference>
<dbReference type="PROSITE" id="PS00012">
    <property type="entry name" value="PHOSPHOPANTETHEINE"/>
    <property type="match status" value="1"/>
</dbReference>
<dbReference type="EMBL" id="CP089983">
    <property type="protein sequence ID" value="WXB09798.1"/>
    <property type="molecule type" value="Genomic_DNA"/>
</dbReference>
<dbReference type="InterPro" id="IPR016035">
    <property type="entry name" value="Acyl_Trfase/lysoPLipase"/>
</dbReference>
<organism evidence="10 11">
    <name type="scientific">Pendulispora rubella</name>
    <dbReference type="NCBI Taxonomy" id="2741070"/>
    <lineage>
        <taxon>Bacteria</taxon>
        <taxon>Pseudomonadati</taxon>
        <taxon>Myxococcota</taxon>
        <taxon>Myxococcia</taxon>
        <taxon>Myxococcales</taxon>
        <taxon>Sorangiineae</taxon>
        <taxon>Pendulisporaceae</taxon>
        <taxon>Pendulispora</taxon>
    </lineage>
</organism>
<feature type="domain" description="Carrier" evidence="7">
    <location>
        <begin position="1"/>
        <end position="78"/>
    </location>
</feature>
<evidence type="ECO:0000256" key="5">
    <source>
        <dbReference type="PROSITE-ProRule" id="PRU01363"/>
    </source>
</evidence>
<dbReference type="SUPFAM" id="SSF55048">
    <property type="entry name" value="Probable ACP-binding domain of malonyl-CoA ACP transacylase"/>
    <property type="match status" value="2"/>
</dbReference>
<dbReference type="Gene3D" id="3.40.50.11460">
    <property type="match status" value="1"/>
</dbReference>
<evidence type="ECO:0000313" key="10">
    <source>
        <dbReference type="EMBL" id="WXB09798.1"/>
    </source>
</evidence>
<dbReference type="SUPFAM" id="SSF51735">
    <property type="entry name" value="NAD(P)-binding Rossmann-fold domains"/>
    <property type="match status" value="3"/>
</dbReference>
<dbReference type="InterPro" id="IPR032821">
    <property type="entry name" value="PKS_assoc"/>
</dbReference>
<sequence length="2537" mass="270302">MDTSGVEAWLCRELAAALDVGVERIDVRTRFKQLGLDSAHATAIIARLGQRLQRPLPVTLFWEYATVEAVARHLVSPTAADHGAAGEEPIPLARARNAEEPIAIVGASCRFAGGVRSLESFWQLLERGGDAISDVPADRWNVDAFFDADRTTPGKMNTRRGGFVDGVDRFDAEFFGISPREAMQMDPQQRLLLELAWEALEDAATLPEALQSSATGVFVGVMGSDYARMFGTEPERIEQHTATGHDTSIIAARVAYTFGLQGPAMSINTACSSSLVAVHLACQSLRDGESEVALAGGVHLVLSPLSTIAMTKFGALSTDGRCKAFDLRADGYVRGEGGGLVVLKRLSRAIADRDRIRGVVLASAVNNDGFSNGLTAPNPKAQEQMLRTAYARARIAPRKVAYVETHGPGTLLGDPIEAGALGKVLGAGRRADRPLRIGSVKTNLGHTEAAAGIAGLLKVLLALEHDRLPPNLHFETANPHIDFESLRLEVQSTLEPWPSMDDADSKDSDSGDPRIAGVSSFGFGGTNCHLVVRGYPAPRRPADVWREARPPVPSVPPRIVFVCPGQGGQWSGMGVALLREEAVFRFALEACDRAIRAHTGWSVLERLTGTTGLGRTDVVQPVLFAMQVAMARLWESWGIRPDALVGFSQGEMAAAHLAGILSLEDAARIVCVRSALLYDKAPPGGMLSVALPAGDALRAAGEDGLVVAAHSGPAATVLSGEVSAIERALLRLDADGLRAARIDVDYASHSPAMKALEGELSARLAGLTPCPATVRMVSTVLGGEDLAGSECGPRYWVRNLQEPVRFQQAVERLGSEGPALFVELGPHPVLVRSIQAMIAAGSVSGAAVASCHRDEEERESLLASLDTLVAHGAQLRVEPSPVRGMLFPISGKTEAALRAQAALLRDHVAGHADRALEDLAFSLATTRTHFEHRASFVANERAQLLDALDALAEGRPFPRAAVGRSAAGSKVVFVFPGQGSQWPGMAVELLRTSPLFRQHLEACERALAPHIDWSLLAVLRGEDGAPSLDRVDVVQPALFAVMVSLAALWRSLGVEPDAVVGHSQGEIAAAHVAGALSLEDAAKIVAWRSRALRRLAGAGAMASVESSVAELRSNLAPFGDRLAVAAINGPTATLVSGDSDAVDAFLENLESGVFARKVQVDYASHSAHVEAVREDIVSGLATITPRRCAIPLRSTVTATSLEGPELDAEYWFQNLRRTVRFADVTESLRREGFRYFVEVSPHPVLTLAMQSPREHAGDSEPVVVGTLRRHEGDFGRILLAAGELHTRGLPLDWTRLVPSGRRTDLPTYAFQRQRHWLDASSVSKTSADVASAGLATMDHPLLGAAVPLPEGQGVVFTGRLSLAEQPWLAGHQVFGEVILPGAAFVELALAAAHRVGLDRIEELTLESPIALPPHGATWVQLALGPVNDRKRSLTVHTRAADSADLVSDEHIPWTRHATGTLAPASASVDGGLRTWPPRDATPVSLDGVYERLARSGLSYGPDFQGLRAMWRRNDELFAEVALPHDAAKDAPRFAIHPALLDAALHALAVESVERTGDVVLPFTWSDVSLRSVGASLARVSFRYREERSTVSMVLADAAGDPLARIDALTCRPVSAEKFHSRASSHDQALLRVDWSEVTPAASVANAGANWALLGDGTPYPSLADLQVALEQGVASPDVLVARFTEHTEGDLPAAAHRATARALALLQTWLADERFASTRLAVITRRAMATHGDEDVEDLAHAPLWGLVRSAQTENPDRHLYAIDIDDSDASRDALRDSLASSDDERQFALRDGRRLVPRLSRPRPTDSLRPPEVPAWRLHIPTKGSIEDLTLIASPEATAPLARGQVRLAVHAAGLNFRDVLDTLGMYPDDPGPLGTEAAGVVTEVGPDVTALAVGDRVMGVVSAAFGPMAVADARTLIRMPAGWSFAQAASVPVIFLTAYYALVDLARLAPGERILVHAAAGGVGMAATQLARHLGAEVFATASPGKWTTLRTLGFDDPHMASSRTLEFEHQFRISTQGAGFDVVLDSLAHAFVDASLRLLPRGGRFIEMGKTDIRDPNRIAEEHPGVVYRAFDLLEAGPDRIQQMLAELGALFDRGVLRPPPITCWDVRRAPEAFRTLARAAHVGKCVLTVPQRLDPKGTVLMTGGTGTLGALVAQHLVKTHGAKHLLLVSRQGASAPGARDLQLELEAAGARVTLAACDVADREALRALLDGMGAEHPLTAVVHAAGTLDDGVLDAMTEERMGAVFAPKLDAAAHLHELTKDRDLAAFVLFSSLAGVLGNPGQSNYAAANAFLDALAHHRTARGLAATSLAWGYWSERSGLTRHLGAADLSRLRRGGFRPLSSRDGLALFDAALLRPESALVLATPDPAALAASATPMTRKLARGAAMRRAATNTSTLQQGLPSLAPKGRERAMLDLVCTEVATALGLPSAAAVQTDRALRELGLDSLLAVEVRNRLAAASGLRLQSNLLFDYPTANALAGFLSSRIDGSRPAEQPPRMHDDEVRPAIPSKAVEAMNASELIKLVLNQSSSDDA</sequence>
<feature type="region of interest" description="Disordered" evidence="6">
    <location>
        <begin position="1794"/>
        <end position="1813"/>
    </location>
</feature>
<dbReference type="InterPro" id="IPR049551">
    <property type="entry name" value="PKS_DH_C"/>
</dbReference>
<dbReference type="Gene3D" id="1.10.1200.10">
    <property type="entry name" value="ACP-like"/>
    <property type="match status" value="2"/>
</dbReference>
<feature type="domain" description="Ketosynthase family 3 (KS3)" evidence="8">
    <location>
        <begin position="99"/>
        <end position="534"/>
    </location>
</feature>
<dbReference type="InterPro" id="IPR020841">
    <property type="entry name" value="PKS_Beta-ketoAc_synthase_dom"/>
</dbReference>
<dbReference type="InterPro" id="IPR009081">
    <property type="entry name" value="PP-bd_ACP"/>
</dbReference>
<dbReference type="InterPro" id="IPR036291">
    <property type="entry name" value="NAD(P)-bd_dom_sf"/>
</dbReference>
<evidence type="ECO:0000259" key="8">
    <source>
        <dbReference type="PROSITE" id="PS52004"/>
    </source>
</evidence>
<feature type="region of interest" description="C-terminal hotdog fold" evidence="5">
    <location>
        <begin position="1480"/>
        <end position="1619"/>
    </location>
</feature>
<dbReference type="SUPFAM" id="SSF47336">
    <property type="entry name" value="ACP-like"/>
    <property type="match status" value="2"/>
</dbReference>
<keyword evidence="2" id="KW-0597">Phosphoprotein</keyword>
<evidence type="ECO:0000256" key="2">
    <source>
        <dbReference type="ARBA" id="ARBA00022553"/>
    </source>
</evidence>
<keyword evidence="11" id="KW-1185">Reference proteome</keyword>
<keyword evidence="4" id="KW-0511">Multifunctional enzyme</keyword>
<dbReference type="InterPro" id="IPR020843">
    <property type="entry name" value="ER"/>
</dbReference>
<dbReference type="SUPFAM" id="SSF50129">
    <property type="entry name" value="GroES-like"/>
    <property type="match status" value="1"/>
</dbReference>
<dbReference type="SMART" id="SM00825">
    <property type="entry name" value="PKS_KS"/>
    <property type="match status" value="1"/>
</dbReference>
<feature type="active site" description="Proton acceptor; for dehydratase activity" evidence="5">
    <location>
        <position position="1371"/>
    </location>
</feature>
<dbReference type="PROSITE" id="PS52019">
    <property type="entry name" value="PKS_MFAS_DH"/>
    <property type="match status" value="1"/>
</dbReference>
<dbReference type="InterPro" id="IPR013968">
    <property type="entry name" value="PKS_KR"/>
</dbReference>
<dbReference type="PANTHER" id="PTHR43775:SF37">
    <property type="entry name" value="SI:DKEY-61P9.11"/>
    <property type="match status" value="1"/>
</dbReference>
<feature type="domain" description="Carrier" evidence="7">
    <location>
        <begin position="2415"/>
        <end position="2490"/>
    </location>
</feature>
<dbReference type="Pfam" id="PF13602">
    <property type="entry name" value="ADH_zinc_N_2"/>
    <property type="match status" value="1"/>
</dbReference>
<dbReference type="SUPFAM" id="SSF53901">
    <property type="entry name" value="Thiolase-like"/>
    <property type="match status" value="1"/>
</dbReference>
<dbReference type="Gene3D" id="3.10.129.110">
    <property type="entry name" value="Polyketide synthase dehydratase"/>
    <property type="match status" value="1"/>
</dbReference>
<dbReference type="SMART" id="SM00827">
    <property type="entry name" value="PKS_AT"/>
    <property type="match status" value="2"/>
</dbReference>
<dbReference type="Pfam" id="PF08659">
    <property type="entry name" value="KR"/>
    <property type="match status" value="1"/>
</dbReference>
<dbReference type="Pfam" id="PF14765">
    <property type="entry name" value="PS-DH"/>
    <property type="match status" value="1"/>
</dbReference>
<dbReference type="InterPro" id="IPR042104">
    <property type="entry name" value="PKS_dehydratase_sf"/>
</dbReference>
<dbReference type="InterPro" id="IPR014031">
    <property type="entry name" value="Ketoacyl_synth_C"/>
</dbReference>
<dbReference type="InterPro" id="IPR036736">
    <property type="entry name" value="ACP-like_sf"/>
</dbReference>
<dbReference type="Pfam" id="PF22953">
    <property type="entry name" value="SpnB_Rossmann"/>
    <property type="match status" value="1"/>
</dbReference>
<keyword evidence="3" id="KW-0808">Transferase</keyword>
<gene>
    <name evidence="10" type="ORF">LVJ94_21525</name>
</gene>
<feature type="domain" description="PKS/mFAS DH" evidence="9">
    <location>
        <begin position="1339"/>
        <end position="1619"/>
    </location>
</feature>
<evidence type="ECO:0000256" key="6">
    <source>
        <dbReference type="SAM" id="MobiDB-lite"/>
    </source>
</evidence>
<dbReference type="InterPro" id="IPR006162">
    <property type="entry name" value="Ppantetheine_attach_site"/>
</dbReference>
<dbReference type="PANTHER" id="PTHR43775">
    <property type="entry name" value="FATTY ACID SYNTHASE"/>
    <property type="match status" value="1"/>
</dbReference>
<dbReference type="SMART" id="SM01294">
    <property type="entry name" value="PKS_PP_betabranch"/>
    <property type="match status" value="2"/>
</dbReference>
<dbReference type="SMART" id="SM00826">
    <property type="entry name" value="PKS_DH"/>
    <property type="match status" value="1"/>
</dbReference>
<dbReference type="PROSITE" id="PS52004">
    <property type="entry name" value="KS3_2"/>
    <property type="match status" value="1"/>
</dbReference>
<proteinExistence type="predicted"/>
<dbReference type="InterPro" id="IPR020807">
    <property type="entry name" value="PKS_DH"/>
</dbReference>
<dbReference type="Pfam" id="PF00698">
    <property type="entry name" value="Acyl_transf_1"/>
    <property type="match status" value="2"/>
</dbReference>
<evidence type="ECO:0000256" key="4">
    <source>
        <dbReference type="ARBA" id="ARBA00023268"/>
    </source>
</evidence>
<dbReference type="Gene3D" id="3.40.366.10">
    <property type="entry name" value="Malonyl-Coenzyme A Acyl Carrier Protein, domain 2"/>
    <property type="match status" value="2"/>
</dbReference>
<dbReference type="Pfam" id="PF16197">
    <property type="entry name" value="KAsynt_C_assoc"/>
    <property type="match status" value="1"/>
</dbReference>
<name>A0ABZ2LFT6_9BACT</name>
<dbReference type="PROSITE" id="PS01162">
    <property type="entry name" value="QOR_ZETA_CRYSTAL"/>
    <property type="match status" value="1"/>
</dbReference>
<dbReference type="Gene3D" id="3.90.180.10">
    <property type="entry name" value="Medium-chain alcohol dehydrogenases, catalytic domain"/>
    <property type="match status" value="1"/>
</dbReference>
<dbReference type="SMART" id="SM00829">
    <property type="entry name" value="PKS_ER"/>
    <property type="match status" value="1"/>
</dbReference>
<evidence type="ECO:0000256" key="3">
    <source>
        <dbReference type="ARBA" id="ARBA00022679"/>
    </source>
</evidence>
<dbReference type="RefSeq" id="WP_394839471.1">
    <property type="nucleotide sequence ID" value="NZ_CP089929.1"/>
</dbReference>
<dbReference type="Pfam" id="PF02801">
    <property type="entry name" value="Ketoacyl-synt_C"/>
    <property type="match status" value="1"/>
</dbReference>
<dbReference type="CDD" id="cd08956">
    <property type="entry name" value="KR_3_FAS_SDR_x"/>
    <property type="match status" value="1"/>
</dbReference>
<dbReference type="InterPro" id="IPR013154">
    <property type="entry name" value="ADH-like_N"/>
</dbReference>
<dbReference type="InterPro" id="IPR020806">
    <property type="entry name" value="PKS_PP-bd"/>
</dbReference>
<dbReference type="Proteomes" id="UP001374803">
    <property type="component" value="Chromosome"/>
</dbReference>
<dbReference type="SMART" id="SM00822">
    <property type="entry name" value="PKS_KR"/>
    <property type="match status" value="1"/>
</dbReference>
<evidence type="ECO:0000259" key="9">
    <source>
        <dbReference type="PROSITE" id="PS52019"/>
    </source>
</evidence>
<dbReference type="SMART" id="SM00823">
    <property type="entry name" value="PKS_PP"/>
    <property type="match status" value="2"/>
</dbReference>